<evidence type="ECO:0000259" key="11">
    <source>
        <dbReference type="PROSITE" id="PS51677"/>
    </source>
</evidence>
<proteinExistence type="predicted"/>
<dbReference type="EMBL" id="JBFCZG010000001">
    <property type="protein sequence ID" value="KAL3427788.1"/>
    <property type="molecule type" value="Genomic_DNA"/>
</dbReference>
<keyword evidence="6" id="KW-0119">Carbohydrate metabolism</keyword>
<name>A0ABR4PWQ9_9HELO</name>
<keyword evidence="2 8" id="KW-0147">Chitin-binding</keyword>
<keyword evidence="8" id="KW-1015">Disulfide bond</keyword>
<evidence type="ECO:0000256" key="1">
    <source>
        <dbReference type="ARBA" id="ARBA00001941"/>
    </source>
</evidence>
<evidence type="ECO:0000256" key="5">
    <source>
        <dbReference type="ARBA" id="ARBA00022801"/>
    </source>
</evidence>
<dbReference type="InterPro" id="IPR011330">
    <property type="entry name" value="Glyco_hydro/deAcase_b/a-brl"/>
</dbReference>
<feature type="domain" description="NodB homology" evidence="11">
    <location>
        <begin position="244"/>
        <end position="441"/>
    </location>
</feature>
<accession>A0ABR4PWQ9</accession>
<dbReference type="InterPro" id="IPR001002">
    <property type="entry name" value="Chitin-bd_1"/>
</dbReference>
<dbReference type="SUPFAM" id="SSF88713">
    <property type="entry name" value="Glycoside hydrolase/deacetylase"/>
    <property type="match status" value="1"/>
</dbReference>
<evidence type="ECO:0000256" key="7">
    <source>
        <dbReference type="ARBA" id="ARBA00023285"/>
    </source>
</evidence>
<dbReference type="CDD" id="cd00035">
    <property type="entry name" value="ChtBD1"/>
    <property type="match status" value="1"/>
</dbReference>
<comment type="cofactor">
    <cofactor evidence="1">
        <name>Co(2+)</name>
        <dbReference type="ChEBI" id="CHEBI:48828"/>
    </cofactor>
</comment>
<feature type="domain" description="Chitin-binding type-1" evidence="10">
    <location>
        <begin position="166"/>
        <end position="210"/>
    </location>
</feature>
<feature type="disulfide bond" evidence="8">
    <location>
        <begin position="176"/>
        <end position="188"/>
    </location>
</feature>
<dbReference type="Gene3D" id="3.20.20.370">
    <property type="entry name" value="Glycoside hydrolase/deacetylase"/>
    <property type="match status" value="1"/>
</dbReference>
<feature type="chain" id="PRO_5045520513" evidence="9">
    <location>
        <begin position="20"/>
        <end position="465"/>
    </location>
</feature>
<dbReference type="InterPro" id="IPR002509">
    <property type="entry name" value="NODB_dom"/>
</dbReference>
<feature type="signal peptide" evidence="9">
    <location>
        <begin position="1"/>
        <end position="19"/>
    </location>
</feature>
<keyword evidence="5" id="KW-0378">Hydrolase</keyword>
<gene>
    <name evidence="12" type="ORF">PVAG01_01297</name>
</gene>
<feature type="disulfide bond" evidence="8">
    <location>
        <begin position="57"/>
        <end position="71"/>
    </location>
</feature>
<comment type="caution">
    <text evidence="8">Lacks conserved residue(s) required for the propagation of feature annotation.</text>
</comment>
<keyword evidence="4 9" id="KW-0732">Signal</keyword>
<dbReference type="Pfam" id="PF01522">
    <property type="entry name" value="Polysacc_deac_1"/>
    <property type="match status" value="1"/>
</dbReference>
<dbReference type="Proteomes" id="UP001629113">
    <property type="component" value="Unassembled WGS sequence"/>
</dbReference>
<dbReference type="PROSITE" id="PS50941">
    <property type="entry name" value="CHIT_BIND_I_2"/>
    <property type="match status" value="3"/>
</dbReference>
<feature type="domain" description="Chitin-binding type-1" evidence="10">
    <location>
        <begin position="34"/>
        <end position="86"/>
    </location>
</feature>
<evidence type="ECO:0000259" key="10">
    <source>
        <dbReference type="PROSITE" id="PS50941"/>
    </source>
</evidence>
<dbReference type="PROSITE" id="PS00026">
    <property type="entry name" value="CHIT_BIND_I_1"/>
    <property type="match status" value="3"/>
</dbReference>
<dbReference type="Gene3D" id="3.30.60.10">
    <property type="entry name" value="Endochitinase-like"/>
    <property type="match status" value="3"/>
</dbReference>
<comment type="caution">
    <text evidence="12">The sequence shown here is derived from an EMBL/GenBank/DDBJ whole genome shotgun (WGS) entry which is preliminary data.</text>
</comment>
<feature type="disulfide bond" evidence="8">
    <location>
        <begin position="116"/>
        <end position="130"/>
    </location>
</feature>
<evidence type="ECO:0000313" key="12">
    <source>
        <dbReference type="EMBL" id="KAL3427788.1"/>
    </source>
</evidence>
<evidence type="ECO:0000313" key="13">
    <source>
        <dbReference type="Proteomes" id="UP001629113"/>
    </source>
</evidence>
<organism evidence="12 13">
    <name type="scientific">Phlyctema vagabunda</name>
    <dbReference type="NCBI Taxonomy" id="108571"/>
    <lineage>
        <taxon>Eukaryota</taxon>
        <taxon>Fungi</taxon>
        <taxon>Dikarya</taxon>
        <taxon>Ascomycota</taxon>
        <taxon>Pezizomycotina</taxon>
        <taxon>Leotiomycetes</taxon>
        <taxon>Helotiales</taxon>
        <taxon>Dermateaceae</taxon>
        <taxon>Phlyctema</taxon>
    </lineage>
</organism>
<dbReference type="InterPro" id="IPR018371">
    <property type="entry name" value="Chitin-binding_1_CS"/>
</dbReference>
<keyword evidence="3" id="KW-0479">Metal-binding</keyword>
<evidence type="ECO:0000256" key="2">
    <source>
        <dbReference type="ARBA" id="ARBA00022669"/>
    </source>
</evidence>
<feature type="disulfide bond" evidence="8">
    <location>
        <begin position="181"/>
        <end position="195"/>
    </location>
</feature>
<keyword evidence="7" id="KW-0170">Cobalt</keyword>
<feature type="domain" description="Chitin-binding type-1" evidence="10">
    <location>
        <begin position="95"/>
        <end position="146"/>
    </location>
</feature>
<evidence type="ECO:0000256" key="6">
    <source>
        <dbReference type="ARBA" id="ARBA00023277"/>
    </source>
</evidence>
<dbReference type="PROSITE" id="PS51677">
    <property type="entry name" value="NODB"/>
    <property type="match status" value="1"/>
</dbReference>
<dbReference type="PANTHER" id="PTHR46471:SF4">
    <property type="entry name" value="CHITIN DEACETYLASE"/>
    <property type="match status" value="1"/>
</dbReference>
<protein>
    <submittedName>
        <fullName evidence="12">Chitin deacetylase</fullName>
    </submittedName>
</protein>
<dbReference type="CDD" id="cd10951">
    <property type="entry name" value="CE4_ClCDA_like"/>
    <property type="match status" value="1"/>
</dbReference>
<evidence type="ECO:0000256" key="4">
    <source>
        <dbReference type="ARBA" id="ARBA00022729"/>
    </source>
</evidence>
<dbReference type="InterPro" id="IPR036861">
    <property type="entry name" value="Endochitinase-like_sf"/>
</dbReference>
<evidence type="ECO:0000256" key="9">
    <source>
        <dbReference type="SAM" id="SignalP"/>
    </source>
</evidence>
<evidence type="ECO:0000256" key="8">
    <source>
        <dbReference type="PROSITE-ProRule" id="PRU00261"/>
    </source>
</evidence>
<reference evidence="12 13" key="1">
    <citation type="submission" date="2024-06" db="EMBL/GenBank/DDBJ databases">
        <title>Complete genome of Phlyctema vagabunda strain 19-DSS-EL-015.</title>
        <authorList>
            <person name="Fiorenzani C."/>
        </authorList>
    </citation>
    <scope>NUCLEOTIDE SEQUENCE [LARGE SCALE GENOMIC DNA]</scope>
    <source>
        <strain evidence="12 13">19-DSS-EL-015</strain>
    </source>
</reference>
<dbReference type="SUPFAM" id="SSF57016">
    <property type="entry name" value="Plant lectins/antimicrobial peptides"/>
    <property type="match status" value="2"/>
</dbReference>
<evidence type="ECO:0000256" key="3">
    <source>
        <dbReference type="ARBA" id="ARBA00022723"/>
    </source>
</evidence>
<dbReference type="SMART" id="SM00270">
    <property type="entry name" value="ChtBD1"/>
    <property type="match status" value="3"/>
</dbReference>
<dbReference type="PANTHER" id="PTHR46471">
    <property type="entry name" value="CHITIN DEACETYLASE"/>
    <property type="match status" value="1"/>
</dbReference>
<keyword evidence="13" id="KW-1185">Reference proteome</keyword>
<sequence length="465" mass="48234">MRFFFLSAVLLSAISGTTAAALGQLLDSRALSPDSTCGTTGAGGSKNGYSCPQSLPCCSQNGFCGAGNGYCLTTAGCQAAYGNCTAPTVGTISPDMTCGMLGAGKNGYSCPAASPCCSGNGWCGSTNDYCSATTGGCQSKFGKCNAAVTSSAPAPGSTIAPGTGKNGRCGAGFGTCASNECCSLSGYCGKTADYCNAPDCQFTYGPACDANKTPTGKNTSTIARPKNGAVLYGSDGIYDCVKPGTMALTFDDGPYIYTSHILDLLDQYNAKATFFITGNNNGKGAIDNSSLPWSALIKRMYASGHQLASHTWSHADLCTITSAQRKNEMYKLEMAMRNLVGVIPTYMRPPYSSCTAACGCEADMASLGYHITYFDLDTADYLNDSPALIQNSKNIFDQALAGASAKTDDFLLIGHDIHNQTSNALVEYMLKGMKTKGYKGVTVGDCLGDPKASWYRTDTSAVLGA</sequence>